<evidence type="ECO:0000313" key="4">
    <source>
        <dbReference type="EMBL" id="KAG5187621.1"/>
    </source>
</evidence>
<proteinExistence type="inferred from homology"/>
<evidence type="ECO:0000256" key="2">
    <source>
        <dbReference type="SAM" id="SignalP"/>
    </source>
</evidence>
<evidence type="ECO:0000256" key="1">
    <source>
        <dbReference type="ARBA" id="ARBA00010609"/>
    </source>
</evidence>
<gene>
    <name evidence="4" type="ORF">JKP88DRAFT_253991</name>
</gene>
<feature type="chain" id="PRO_5032340436" evidence="2">
    <location>
        <begin position="21"/>
        <end position="223"/>
    </location>
</feature>
<dbReference type="Proteomes" id="UP000664859">
    <property type="component" value="Unassembled WGS sequence"/>
</dbReference>
<organism evidence="4 5">
    <name type="scientific">Tribonema minus</name>
    <dbReference type="NCBI Taxonomy" id="303371"/>
    <lineage>
        <taxon>Eukaryota</taxon>
        <taxon>Sar</taxon>
        <taxon>Stramenopiles</taxon>
        <taxon>Ochrophyta</taxon>
        <taxon>PX clade</taxon>
        <taxon>Xanthophyceae</taxon>
        <taxon>Tribonematales</taxon>
        <taxon>Tribonemataceae</taxon>
        <taxon>Tribonema</taxon>
    </lineage>
</organism>
<reference evidence="4" key="1">
    <citation type="submission" date="2021-02" db="EMBL/GenBank/DDBJ databases">
        <title>First Annotated Genome of the Yellow-green Alga Tribonema minus.</title>
        <authorList>
            <person name="Mahan K.M."/>
        </authorList>
    </citation>
    <scope>NUCLEOTIDE SEQUENCE</scope>
    <source>
        <strain evidence="4">UTEX B ZZ1240</strain>
    </source>
</reference>
<keyword evidence="5" id="KW-1185">Reference proteome</keyword>
<keyword evidence="2" id="KW-0732">Signal</keyword>
<feature type="domain" description="Plastocyanin-like" evidence="3">
    <location>
        <begin position="45"/>
        <end position="97"/>
    </location>
</feature>
<sequence length="223" mass="24080">MRCLLTALLGVLLLPDAVEAVIRQYYVAAEEEVWDYAPMGKNLIGDTMSVTFANHATQPYSMHPHGVQYAKTSEGASYYMAPSASGAVAPGEKYTYVNVPERSGPGPADGNAIMWAYHSHTDEVTDENKSHYLAENCAAYGCAGQMAMGSSDSASQMGEGMRHLRGRMFMSSPSGMESAPGMSNMKHNINGLMYGNLQGLKMAVGSNARWFVTAFGSEVRHMV</sequence>
<evidence type="ECO:0000259" key="3">
    <source>
        <dbReference type="Pfam" id="PF07732"/>
    </source>
</evidence>
<dbReference type="InterPro" id="IPR011707">
    <property type="entry name" value="Cu-oxidase-like_N"/>
</dbReference>
<dbReference type="InterPro" id="IPR008972">
    <property type="entry name" value="Cupredoxin"/>
</dbReference>
<feature type="signal peptide" evidence="2">
    <location>
        <begin position="1"/>
        <end position="20"/>
    </location>
</feature>
<name>A0A835Z6H6_9STRA</name>
<evidence type="ECO:0000313" key="5">
    <source>
        <dbReference type="Proteomes" id="UP000664859"/>
    </source>
</evidence>
<dbReference type="Pfam" id="PF07732">
    <property type="entry name" value="Cu-oxidase_3"/>
    <property type="match status" value="1"/>
</dbReference>
<dbReference type="GO" id="GO:0005507">
    <property type="term" value="F:copper ion binding"/>
    <property type="evidence" value="ECO:0007669"/>
    <property type="project" value="InterPro"/>
</dbReference>
<comment type="similarity">
    <text evidence="1">Belongs to the multicopper oxidase family.</text>
</comment>
<comment type="caution">
    <text evidence="4">The sequence shown here is derived from an EMBL/GenBank/DDBJ whole genome shotgun (WGS) entry which is preliminary data.</text>
</comment>
<dbReference type="SUPFAM" id="SSF49503">
    <property type="entry name" value="Cupredoxins"/>
    <property type="match status" value="2"/>
</dbReference>
<dbReference type="AlphaFoldDB" id="A0A835Z6H6"/>
<dbReference type="OrthoDB" id="2121828at2759"/>
<protein>
    <submittedName>
        <fullName evidence="4">Cupredoxin</fullName>
    </submittedName>
</protein>
<dbReference type="Gene3D" id="2.60.40.420">
    <property type="entry name" value="Cupredoxins - blue copper proteins"/>
    <property type="match status" value="2"/>
</dbReference>
<dbReference type="EMBL" id="JAFCMP010000087">
    <property type="protein sequence ID" value="KAG5187621.1"/>
    <property type="molecule type" value="Genomic_DNA"/>
</dbReference>
<accession>A0A835Z6H6</accession>